<reference evidence="2 3" key="1">
    <citation type="submission" date="2023-08" db="EMBL/GenBank/DDBJ databases">
        <title>Black Yeasts Isolated from many extreme environments.</title>
        <authorList>
            <person name="Coleine C."/>
            <person name="Stajich J.E."/>
            <person name="Selbmann L."/>
        </authorList>
    </citation>
    <scope>NUCLEOTIDE SEQUENCE [LARGE SCALE GENOMIC DNA]</scope>
    <source>
        <strain evidence="2 3">CCFEE 5792</strain>
    </source>
</reference>
<dbReference type="PANTHER" id="PTHR28518:SF1">
    <property type="entry name" value="TRNA-SPLICING ENDONUCLEASE SUBUNIT SEN15"/>
    <property type="match status" value="1"/>
</dbReference>
<dbReference type="GO" id="GO:0000213">
    <property type="term" value="F:tRNA-intron lyase activity"/>
    <property type="evidence" value="ECO:0007669"/>
    <property type="project" value="TreeGrafter"/>
</dbReference>
<protein>
    <recommendedName>
        <fullName evidence="4">tRNA-splicing endonuclease subunit Sen15 domain-containing protein</fullName>
    </recommendedName>
</protein>
<proteinExistence type="predicted"/>
<evidence type="ECO:0000313" key="2">
    <source>
        <dbReference type="EMBL" id="KAK5055106.1"/>
    </source>
</evidence>
<dbReference type="RefSeq" id="XP_064707537.1">
    <property type="nucleotide sequence ID" value="XM_064856361.1"/>
</dbReference>
<feature type="region of interest" description="Disordered" evidence="1">
    <location>
        <begin position="61"/>
        <end position="91"/>
    </location>
</feature>
<dbReference type="PANTHER" id="PTHR28518">
    <property type="entry name" value="TRNA-SPLICING ENDONUCLEASE SUBUNIT SEN15"/>
    <property type="match status" value="1"/>
</dbReference>
<feature type="region of interest" description="Disordered" evidence="1">
    <location>
        <begin position="102"/>
        <end position="121"/>
    </location>
</feature>
<evidence type="ECO:0000313" key="3">
    <source>
        <dbReference type="Proteomes" id="UP001358417"/>
    </source>
</evidence>
<keyword evidence="3" id="KW-1185">Reference proteome</keyword>
<feature type="region of interest" description="Disordered" evidence="1">
    <location>
        <begin position="1"/>
        <end position="22"/>
    </location>
</feature>
<sequence>MARPTSTQQPPEPSAVSKLIDSSGVETASEAVALEILHNLRYQHDWTDLRLHVIHIHDRPKPGQASGLGLGSGAGLSNHDDDEDGANTTSTSTMINLESDSYLSQHHHQQHRQTTTSTSTPTSIPILNHEALSSSNVVQLISGLPPRHSYIHPDLQLHLVKHSIPEASLPVQREFVLPLSTADPWTLRRFCAVFDALSERATVVVNADHSPGPPPAVAGVGGGAATRVNGTANRARPIPLHEHKDQKRVLLGMRAREGRGGDGTVVYYIMQEGEVKPRQNG</sequence>
<dbReference type="Proteomes" id="UP001358417">
    <property type="component" value="Unassembled WGS sequence"/>
</dbReference>
<evidence type="ECO:0000256" key="1">
    <source>
        <dbReference type="SAM" id="MobiDB-lite"/>
    </source>
</evidence>
<evidence type="ECO:0008006" key="4">
    <source>
        <dbReference type="Google" id="ProtNLM"/>
    </source>
</evidence>
<dbReference type="GO" id="GO:0000214">
    <property type="term" value="C:tRNA-intron endonuclease complex"/>
    <property type="evidence" value="ECO:0007669"/>
    <property type="project" value="InterPro"/>
</dbReference>
<dbReference type="GeneID" id="89980991"/>
<comment type="caution">
    <text evidence="2">The sequence shown here is derived from an EMBL/GenBank/DDBJ whole genome shotgun (WGS) entry which is preliminary data.</text>
</comment>
<dbReference type="GO" id="GO:0000379">
    <property type="term" value="P:tRNA-type intron splice site recognition and cleavage"/>
    <property type="evidence" value="ECO:0007669"/>
    <property type="project" value="InterPro"/>
</dbReference>
<accession>A0AAV9NHP4</accession>
<dbReference type="InterPro" id="IPR042777">
    <property type="entry name" value="Sen15_fungi"/>
</dbReference>
<name>A0AAV9NHP4_9EURO</name>
<organism evidence="2 3">
    <name type="scientific">Exophiala bonariae</name>
    <dbReference type="NCBI Taxonomy" id="1690606"/>
    <lineage>
        <taxon>Eukaryota</taxon>
        <taxon>Fungi</taxon>
        <taxon>Dikarya</taxon>
        <taxon>Ascomycota</taxon>
        <taxon>Pezizomycotina</taxon>
        <taxon>Eurotiomycetes</taxon>
        <taxon>Chaetothyriomycetidae</taxon>
        <taxon>Chaetothyriales</taxon>
        <taxon>Herpotrichiellaceae</taxon>
        <taxon>Exophiala</taxon>
    </lineage>
</organism>
<gene>
    <name evidence="2" type="ORF">LTR84_012854</name>
</gene>
<dbReference type="AlphaFoldDB" id="A0AAV9NHP4"/>
<dbReference type="EMBL" id="JAVRRD010000009">
    <property type="protein sequence ID" value="KAK5055106.1"/>
    <property type="molecule type" value="Genomic_DNA"/>
</dbReference>
<feature type="compositionally biased region" description="Low complexity" evidence="1">
    <location>
        <begin position="112"/>
        <end position="121"/>
    </location>
</feature>